<evidence type="ECO:0000256" key="1">
    <source>
        <dbReference type="SAM" id="Coils"/>
    </source>
</evidence>
<organism evidence="3 4">
    <name type="scientific">Polyplax serrata</name>
    <name type="common">Common mouse louse</name>
    <dbReference type="NCBI Taxonomy" id="468196"/>
    <lineage>
        <taxon>Eukaryota</taxon>
        <taxon>Metazoa</taxon>
        <taxon>Ecdysozoa</taxon>
        <taxon>Arthropoda</taxon>
        <taxon>Hexapoda</taxon>
        <taxon>Insecta</taxon>
        <taxon>Pterygota</taxon>
        <taxon>Neoptera</taxon>
        <taxon>Paraneoptera</taxon>
        <taxon>Psocodea</taxon>
        <taxon>Troctomorpha</taxon>
        <taxon>Phthiraptera</taxon>
        <taxon>Anoplura</taxon>
        <taxon>Polyplacidae</taxon>
        <taxon>Polyplax</taxon>
    </lineage>
</organism>
<dbReference type="InterPro" id="IPR024849">
    <property type="entry name" value="Shootin-1"/>
</dbReference>
<gene>
    <name evidence="3" type="ORF">RUM43_012584</name>
</gene>
<dbReference type="PANTHER" id="PTHR46606:SF5">
    <property type="entry name" value="SHOOTIN-1"/>
    <property type="match status" value="1"/>
</dbReference>
<evidence type="ECO:0000256" key="2">
    <source>
        <dbReference type="SAM" id="MobiDB-lite"/>
    </source>
</evidence>
<evidence type="ECO:0000313" key="4">
    <source>
        <dbReference type="Proteomes" id="UP001372834"/>
    </source>
</evidence>
<sequence length="670" mass="76560">MSRPIIPNASHLHKVTTTSHGIPTQSQIPKKLNGDPPLNGSIVNSFLHSVSTRENPSAARSNGQAVFKTHQTLRLSTPSNETSTPSSLNQFGLRRANGSESAVQNRVRNLNRESLKNGVEEPESVVVYRTKTTADRSRVYTPPKAETPEKSFLTEDTKWKAKYEDAEKRRKELLSESQRLSREKASLEQKLKKAEEDYKQLKADFNDRTNRLNELRRVSEQVYQDYDKLNNKYETETTTLHKALEVASKVCIDMILPSYRVKDNVAQRWCRGTSEHYLNLKASRTGQTTLLDILMEWYKENKKLKRESVALRSSMMLPTNFEVKDETDGDDSQGQDELEELRKTVQDLSNQVGQLQSELNKARLQEFEAQEQYINLTQALDQERAHNEKMEQELKTLRLMKDKFESVTYMVHDEMKALRTERDRATEAASRLQAEAQKAQKERNVLAHQSSLLMGEISSNETLMKVLMEAEDLKRKLEEETQNHILDVQRLQEKLEFRETEAQLEVVEEKLRLAEEDLQIALQRAEKAEEAQKELEAKVSEFQSKLESNNTPAAPPLPPPPPPPPLPPMMPSGTLTFKKPEKSLRHRESIDDMANILGIQRVPKTNNINGGAINDIINEIKGGKFTLKATEKQKFKKEEPPPAVQEMLNIIGTLKRRNGRSKPVVPEVNV</sequence>
<dbReference type="GO" id="GO:2001224">
    <property type="term" value="P:positive regulation of neuron migration"/>
    <property type="evidence" value="ECO:0007669"/>
    <property type="project" value="TreeGrafter"/>
</dbReference>
<comment type="caution">
    <text evidence="3">The sequence shown here is derived from an EMBL/GenBank/DDBJ whole genome shotgun (WGS) entry which is preliminary data.</text>
</comment>
<dbReference type="Proteomes" id="UP001372834">
    <property type="component" value="Unassembled WGS sequence"/>
</dbReference>
<dbReference type="GO" id="GO:0005737">
    <property type="term" value="C:cytoplasm"/>
    <property type="evidence" value="ECO:0007669"/>
    <property type="project" value="TreeGrafter"/>
</dbReference>
<feature type="compositionally biased region" description="Pro residues" evidence="2">
    <location>
        <begin position="553"/>
        <end position="570"/>
    </location>
</feature>
<feature type="compositionally biased region" description="Polar residues" evidence="2">
    <location>
        <begin position="541"/>
        <end position="551"/>
    </location>
</feature>
<dbReference type="GO" id="GO:0044295">
    <property type="term" value="C:axonal growth cone"/>
    <property type="evidence" value="ECO:0007669"/>
    <property type="project" value="TreeGrafter"/>
</dbReference>
<name>A0AAN8Q2Y6_POLSC</name>
<accession>A0AAN8Q2Y6</accession>
<feature type="region of interest" description="Disordered" evidence="2">
    <location>
        <begin position="75"/>
        <end position="103"/>
    </location>
</feature>
<dbReference type="EMBL" id="JAWJWE010000006">
    <property type="protein sequence ID" value="KAK6632845.1"/>
    <property type="molecule type" value="Genomic_DNA"/>
</dbReference>
<feature type="region of interest" description="Disordered" evidence="2">
    <location>
        <begin position="535"/>
        <end position="574"/>
    </location>
</feature>
<evidence type="ECO:0008006" key="5">
    <source>
        <dbReference type="Google" id="ProtNLM"/>
    </source>
</evidence>
<dbReference type="GO" id="GO:0031252">
    <property type="term" value="C:cell leading edge"/>
    <property type="evidence" value="ECO:0007669"/>
    <property type="project" value="TreeGrafter"/>
</dbReference>
<feature type="compositionally biased region" description="Low complexity" evidence="2">
    <location>
        <begin position="75"/>
        <end position="89"/>
    </location>
</feature>
<dbReference type="GO" id="GO:0048812">
    <property type="term" value="P:neuron projection morphogenesis"/>
    <property type="evidence" value="ECO:0007669"/>
    <property type="project" value="TreeGrafter"/>
</dbReference>
<protein>
    <recommendedName>
        <fullName evidence="5">Shootin-1</fullName>
    </recommendedName>
</protein>
<keyword evidence="1" id="KW-0175">Coiled coil</keyword>
<dbReference type="PANTHER" id="PTHR46606">
    <property type="entry name" value="SHOOTIN-1"/>
    <property type="match status" value="1"/>
</dbReference>
<reference evidence="3 4" key="1">
    <citation type="submission" date="2023-10" db="EMBL/GenBank/DDBJ databases">
        <title>Genomes of two closely related lineages of the louse Polyplax serrata with different host specificities.</title>
        <authorList>
            <person name="Martinu J."/>
            <person name="Tarabai H."/>
            <person name="Stefka J."/>
            <person name="Hypsa V."/>
        </authorList>
    </citation>
    <scope>NUCLEOTIDE SEQUENCE [LARGE SCALE GENOMIC DNA]</scope>
    <source>
        <strain evidence="3">HR10_N</strain>
    </source>
</reference>
<proteinExistence type="predicted"/>
<evidence type="ECO:0000313" key="3">
    <source>
        <dbReference type="EMBL" id="KAK6632845.1"/>
    </source>
</evidence>
<dbReference type="AlphaFoldDB" id="A0AAN8Q2Y6"/>
<feature type="coiled-coil region" evidence="1">
    <location>
        <begin position="163"/>
        <end position="232"/>
    </location>
</feature>